<proteinExistence type="predicted"/>
<protein>
    <recommendedName>
        <fullName evidence="3">Piwi domain-containing protein</fullName>
    </recommendedName>
</protein>
<organism evidence="1 2">
    <name type="scientific">Dermatophagoides farinae</name>
    <name type="common">American house dust mite</name>
    <dbReference type="NCBI Taxonomy" id="6954"/>
    <lineage>
        <taxon>Eukaryota</taxon>
        <taxon>Metazoa</taxon>
        <taxon>Ecdysozoa</taxon>
        <taxon>Arthropoda</taxon>
        <taxon>Chelicerata</taxon>
        <taxon>Arachnida</taxon>
        <taxon>Acari</taxon>
        <taxon>Acariformes</taxon>
        <taxon>Sarcoptiformes</taxon>
        <taxon>Astigmata</taxon>
        <taxon>Psoroptidia</taxon>
        <taxon>Analgoidea</taxon>
        <taxon>Pyroglyphidae</taxon>
        <taxon>Dermatophagoidinae</taxon>
        <taxon>Dermatophagoides</taxon>
    </lineage>
</organism>
<dbReference type="AlphaFoldDB" id="A0A922L5J1"/>
<dbReference type="GO" id="GO:0003676">
    <property type="term" value="F:nucleic acid binding"/>
    <property type="evidence" value="ECO:0007669"/>
    <property type="project" value="InterPro"/>
</dbReference>
<comment type="caution">
    <text evidence="1">The sequence shown here is derived from an EMBL/GenBank/DDBJ whole genome shotgun (WGS) entry which is preliminary data.</text>
</comment>
<evidence type="ECO:0008006" key="3">
    <source>
        <dbReference type="Google" id="ProtNLM"/>
    </source>
</evidence>
<keyword evidence="2" id="KW-1185">Reference proteome</keyword>
<gene>
    <name evidence="1" type="ORF">DERF_004454</name>
</gene>
<evidence type="ECO:0000313" key="2">
    <source>
        <dbReference type="Proteomes" id="UP000790347"/>
    </source>
</evidence>
<sequence length="611" mass="71501">MTTTTTTVVVQLMKDDKIFTTFPLQSDHIEYNVTTNSDEKIKLSINLEKCYDNFKESLIRPIEFVRFVIGHKRKRIGSNIIIDHKISNDRLICLSTEFVSNNDYDDIDSPACEFDFDNLLFIFKQRFMVVDTNFKPLQMNYDDINQLINKHYGGLTIENYIDKINLSDCVFFKEFGLEFQHFALTSHAMVKPVIFPCSFSVFNTPEKKIKWVFFNFDKNFQNSKEFAKLFKENGKKFNFNMDDCYLQQQCIENVDFNELENIFQNIVAHGVDYALFGIPDDMKINGISAHDIIKYFSLIKFGQPCQIFRTKNFNHRIDFDVSLFIKMCHRLGVFPNIIKQTYWGSIGFKDFCDSIIMAVNCDTQEIQGQPYWIMSLVGSKNHNYMLYNEAHVIGKKRNYALLREQLYQLICKYEKRHERMPKTVILYYNERNENDLVQIKKMCKLSMFSSQTESIKWVIINVVSHKNMAGKLFEKPENEGSSFFIADDKFLKPNEFILGHDSNHDNPTSETILKCAKFVINSDQTFYGDFAIAHVTDSLCYLYSESLTLKNQPLPLTYAINSTRQAFSRLNGKLTANKAYSNDYDEDEWLSILNTSMKFNFLHKKIANPFV</sequence>
<accession>A0A922L5J1</accession>
<dbReference type="SUPFAM" id="SSF53098">
    <property type="entry name" value="Ribonuclease H-like"/>
    <property type="match status" value="1"/>
</dbReference>
<dbReference type="InterPro" id="IPR036397">
    <property type="entry name" value="RNaseH_sf"/>
</dbReference>
<evidence type="ECO:0000313" key="1">
    <source>
        <dbReference type="EMBL" id="KAH9520764.1"/>
    </source>
</evidence>
<dbReference type="EMBL" id="ASGP02000002">
    <property type="protein sequence ID" value="KAH9520764.1"/>
    <property type="molecule type" value="Genomic_DNA"/>
</dbReference>
<name>A0A922L5J1_DERFA</name>
<dbReference type="Gene3D" id="3.40.50.2300">
    <property type="match status" value="1"/>
</dbReference>
<reference evidence="1" key="1">
    <citation type="submission" date="2013-05" db="EMBL/GenBank/DDBJ databases">
        <authorList>
            <person name="Yim A.K.Y."/>
            <person name="Chan T.F."/>
            <person name="Ji K.M."/>
            <person name="Liu X.Y."/>
            <person name="Zhou J.W."/>
            <person name="Li R.Q."/>
            <person name="Yang K.Y."/>
            <person name="Li J."/>
            <person name="Li M."/>
            <person name="Law P.T.W."/>
            <person name="Wu Y.L."/>
            <person name="Cai Z.L."/>
            <person name="Qin H."/>
            <person name="Bao Y."/>
            <person name="Leung R.K.K."/>
            <person name="Ng P.K.S."/>
            <person name="Zou J."/>
            <person name="Zhong X.J."/>
            <person name="Ran P.X."/>
            <person name="Zhong N.S."/>
            <person name="Liu Z.G."/>
            <person name="Tsui S.K.W."/>
        </authorList>
    </citation>
    <scope>NUCLEOTIDE SEQUENCE</scope>
    <source>
        <strain evidence="1">Derf</strain>
        <tissue evidence="1">Whole organism</tissue>
    </source>
</reference>
<dbReference type="Proteomes" id="UP000790347">
    <property type="component" value="Unassembled WGS sequence"/>
</dbReference>
<dbReference type="Gene3D" id="3.30.420.10">
    <property type="entry name" value="Ribonuclease H-like superfamily/Ribonuclease H"/>
    <property type="match status" value="1"/>
</dbReference>
<dbReference type="InterPro" id="IPR012337">
    <property type="entry name" value="RNaseH-like_sf"/>
</dbReference>
<reference evidence="1" key="2">
    <citation type="journal article" date="2022" name="Res Sq">
        <title>Comparative Genomics Reveals Insights into the Divergent Evolution of Astigmatic Mites and Household Pest Adaptations.</title>
        <authorList>
            <person name="Xiong Q."/>
            <person name="Wan A.T.-Y."/>
            <person name="Liu X.-Y."/>
            <person name="Fung C.S.-H."/>
            <person name="Xiao X."/>
            <person name="Malainual N."/>
            <person name="Hou J."/>
            <person name="Wang L."/>
            <person name="Wang M."/>
            <person name="Yang K."/>
            <person name="Cui Y."/>
            <person name="Leung E."/>
            <person name="Nong W."/>
            <person name="Shin S.-K."/>
            <person name="Au S."/>
            <person name="Jeong K.Y."/>
            <person name="Chew F.T."/>
            <person name="Hui J."/>
            <person name="Leung T.F."/>
            <person name="Tungtrongchitr A."/>
            <person name="Zhong N."/>
            <person name="Liu Z."/>
            <person name="Tsui S."/>
        </authorList>
    </citation>
    <scope>NUCLEOTIDE SEQUENCE</scope>
    <source>
        <strain evidence="1">Derf</strain>
        <tissue evidence="1">Whole organism</tissue>
    </source>
</reference>